<reference evidence="3" key="1">
    <citation type="submission" date="2020-10" db="EMBL/GenBank/DDBJ databases">
        <authorList>
            <person name="Gilroy R."/>
        </authorList>
    </citation>
    <scope>NUCLEOTIDE SEQUENCE</scope>
    <source>
        <strain evidence="3">9366</strain>
    </source>
</reference>
<dbReference type="PROSITE" id="PS50943">
    <property type="entry name" value="HTH_CROC1"/>
    <property type="match status" value="1"/>
</dbReference>
<dbReference type="Proteomes" id="UP000824145">
    <property type="component" value="Unassembled WGS sequence"/>
</dbReference>
<protein>
    <submittedName>
        <fullName evidence="3">Helix-turn-helix transcriptional regulator</fullName>
    </submittedName>
</protein>
<proteinExistence type="predicted"/>
<dbReference type="InterPro" id="IPR001387">
    <property type="entry name" value="Cro/C1-type_HTH"/>
</dbReference>
<dbReference type="PANTHER" id="PTHR46558:SF13">
    <property type="entry name" value="HTH-TYPE TRANSCRIPTIONAL REGULATOR IMMR"/>
    <property type="match status" value="1"/>
</dbReference>
<evidence type="ECO:0000256" key="1">
    <source>
        <dbReference type="ARBA" id="ARBA00023125"/>
    </source>
</evidence>
<dbReference type="AlphaFoldDB" id="A0A9D1SJY2"/>
<dbReference type="SUPFAM" id="SSF47413">
    <property type="entry name" value="lambda repressor-like DNA-binding domains"/>
    <property type="match status" value="1"/>
</dbReference>
<gene>
    <name evidence="3" type="ORF">IAB07_01385</name>
</gene>
<dbReference type="InterPro" id="IPR010982">
    <property type="entry name" value="Lambda_DNA-bd_dom_sf"/>
</dbReference>
<dbReference type="PANTHER" id="PTHR46558">
    <property type="entry name" value="TRACRIPTIONAL REGULATORY PROTEIN-RELATED-RELATED"/>
    <property type="match status" value="1"/>
</dbReference>
<dbReference type="Pfam" id="PF01381">
    <property type="entry name" value="HTH_3"/>
    <property type="match status" value="1"/>
</dbReference>
<evidence type="ECO:0000259" key="2">
    <source>
        <dbReference type="PROSITE" id="PS50943"/>
    </source>
</evidence>
<comment type="caution">
    <text evidence="3">The sequence shown here is derived from an EMBL/GenBank/DDBJ whole genome shotgun (WGS) entry which is preliminary data.</text>
</comment>
<accession>A0A9D1SJY2</accession>
<evidence type="ECO:0000313" key="4">
    <source>
        <dbReference type="Proteomes" id="UP000824145"/>
    </source>
</evidence>
<dbReference type="CDD" id="cd00093">
    <property type="entry name" value="HTH_XRE"/>
    <property type="match status" value="1"/>
</dbReference>
<dbReference type="GO" id="GO:0003677">
    <property type="term" value="F:DNA binding"/>
    <property type="evidence" value="ECO:0007669"/>
    <property type="project" value="UniProtKB-KW"/>
</dbReference>
<dbReference type="Gene3D" id="1.10.260.40">
    <property type="entry name" value="lambda repressor-like DNA-binding domains"/>
    <property type="match status" value="1"/>
</dbReference>
<dbReference type="SMART" id="SM00530">
    <property type="entry name" value="HTH_XRE"/>
    <property type="match status" value="1"/>
</dbReference>
<keyword evidence="1" id="KW-0238">DNA-binding</keyword>
<evidence type="ECO:0000313" key="3">
    <source>
        <dbReference type="EMBL" id="HIU62408.1"/>
    </source>
</evidence>
<dbReference type="EMBL" id="DVNJ01000005">
    <property type="protein sequence ID" value="HIU62408.1"/>
    <property type="molecule type" value="Genomic_DNA"/>
</dbReference>
<reference evidence="3" key="2">
    <citation type="journal article" date="2021" name="PeerJ">
        <title>Extensive microbial diversity within the chicken gut microbiome revealed by metagenomics and culture.</title>
        <authorList>
            <person name="Gilroy R."/>
            <person name="Ravi A."/>
            <person name="Getino M."/>
            <person name="Pursley I."/>
            <person name="Horton D.L."/>
            <person name="Alikhan N.F."/>
            <person name="Baker D."/>
            <person name="Gharbi K."/>
            <person name="Hall N."/>
            <person name="Watson M."/>
            <person name="Adriaenssens E.M."/>
            <person name="Foster-Nyarko E."/>
            <person name="Jarju S."/>
            <person name="Secka A."/>
            <person name="Antonio M."/>
            <person name="Oren A."/>
            <person name="Chaudhuri R.R."/>
            <person name="La Ragione R."/>
            <person name="Hildebrand F."/>
            <person name="Pallen M.J."/>
        </authorList>
    </citation>
    <scope>NUCLEOTIDE SEQUENCE</scope>
    <source>
        <strain evidence="3">9366</strain>
    </source>
</reference>
<feature type="domain" description="HTH cro/C1-type" evidence="2">
    <location>
        <begin position="1"/>
        <end position="55"/>
    </location>
</feature>
<sequence length="60" mass="6891">MKTLRKEAGLLQRELAEKLDLTKNAVSGWEVGRNQPDYDTLLRICDIFDVSADEILRTKL</sequence>
<name>A0A9D1SJY2_9FIRM</name>
<organism evidence="3 4">
    <name type="scientific">Candidatus Caccalectryoclostridium excrementigallinarum</name>
    <dbReference type="NCBI Taxonomy" id="2840710"/>
    <lineage>
        <taxon>Bacteria</taxon>
        <taxon>Bacillati</taxon>
        <taxon>Bacillota</taxon>
        <taxon>Clostridia</taxon>
        <taxon>Christensenellales</taxon>
        <taxon>Christensenellaceae</taxon>
        <taxon>Christensenellaceae incertae sedis</taxon>
        <taxon>Candidatus Caccalectryoclostridium</taxon>
    </lineage>
</organism>